<dbReference type="GO" id="GO:1902600">
    <property type="term" value="P:proton transmembrane transport"/>
    <property type="evidence" value="ECO:0007669"/>
    <property type="project" value="InterPro"/>
</dbReference>
<comment type="subcellular location">
    <subcellularLocation>
        <location evidence="1">Cell membrane</location>
        <topology evidence="1">Multi-pass membrane protein</topology>
    </subcellularLocation>
</comment>
<feature type="transmembrane region" description="Helical" evidence="9">
    <location>
        <begin position="204"/>
        <end position="223"/>
    </location>
</feature>
<evidence type="ECO:0000256" key="1">
    <source>
        <dbReference type="ARBA" id="ARBA00004651"/>
    </source>
</evidence>
<dbReference type="RefSeq" id="WP_094414847.1">
    <property type="nucleotide sequence ID" value="NZ_NOXV01000266.1"/>
</dbReference>
<evidence type="ECO:0000256" key="3">
    <source>
        <dbReference type="ARBA" id="ARBA00022449"/>
    </source>
</evidence>
<feature type="transmembrane region" description="Helical" evidence="9">
    <location>
        <begin position="296"/>
        <end position="315"/>
    </location>
</feature>
<dbReference type="Gene3D" id="1.20.1530.20">
    <property type="match status" value="1"/>
</dbReference>
<dbReference type="Proteomes" id="UP000216605">
    <property type="component" value="Unassembled WGS sequence"/>
</dbReference>
<dbReference type="PANTHER" id="PTHR32507">
    <property type="entry name" value="NA(+)/H(+) ANTIPORTER 1"/>
    <property type="match status" value="1"/>
</dbReference>
<feature type="transmembrane region" description="Helical" evidence="9">
    <location>
        <begin position="174"/>
        <end position="192"/>
    </location>
</feature>
<name>A0A255Z776_9FLAO</name>
<dbReference type="PANTHER" id="PTHR32507:SF8">
    <property type="entry name" value="CNH1P"/>
    <property type="match status" value="1"/>
</dbReference>
<dbReference type="AlphaFoldDB" id="A0A255Z776"/>
<feature type="transmembrane region" description="Helical" evidence="9">
    <location>
        <begin position="384"/>
        <end position="405"/>
    </location>
</feature>
<accession>A0A255Z776</accession>
<keyword evidence="12" id="KW-1185">Reference proteome</keyword>
<dbReference type="Pfam" id="PF00999">
    <property type="entry name" value="Na_H_Exchanger"/>
    <property type="match status" value="1"/>
</dbReference>
<evidence type="ECO:0000313" key="12">
    <source>
        <dbReference type="Proteomes" id="UP000216605"/>
    </source>
</evidence>
<feature type="transmembrane region" description="Helical" evidence="9">
    <location>
        <begin position="353"/>
        <end position="372"/>
    </location>
</feature>
<evidence type="ECO:0000256" key="9">
    <source>
        <dbReference type="SAM" id="Phobius"/>
    </source>
</evidence>
<feature type="domain" description="Cation/H+ exchanger transmembrane" evidence="10">
    <location>
        <begin position="23"/>
        <end position="403"/>
    </location>
</feature>
<sequence length="416" mass="46025">MEAELFTIDEYELWLLLAGAIALLAAIVPIVIVKRHITPPIIYIITGICMYLLNVNYQFISLKHSTEIEKITEFVVIVSLTNAGLKIKKPFEWRTWKYAVRLLVITMPVTIVAAAFAGWWIAGLAPAAALLFGAVMSPTDPVLASEFQTTAPGEEDKYKTKLTLTAEAGANDGLAFPFTYLAITAATLGTNYEEWAGTWFINHFLIKTAIGLAGGLLCGWALYKLVFSVSSADTISKISRGILSLALTLVPYGATELVGGYGFIAVFVAACVFSNYEDKEEHMESLHDFNEELENIFVAFIFIVSGMYMASNYEILLNPKIMLLALVMIFIIRPVAGWVSLAGTKLSAFQKFVVSFYGIRGIGSIYYLAYAFNNADFQNKQTLLNHVVALIFFSVLIHGFSARYIQKKIQKLDTDT</sequence>
<evidence type="ECO:0000256" key="2">
    <source>
        <dbReference type="ARBA" id="ARBA00022448"/>
    </source>
</evidence>
<keyword evidence="2" id="KW-0813">Transport</keyword>
<evidence type="ECO:0000256" key="4">
    <source>
        <dbReference type="ARBA" id="ARBA00022475"/>
    </source>
</evidence>
<organism evidence="11 12">
    <name type="scientific">Flavobacterium cyanobacteriorum</name>
    <dbReference type="NCBI Taxonomy" id="2022802"/>
    <lineage>
        <taxon>Bacteria</taxon>
        <taxon>Pseudomonadati</taxon>
        <taxon>Bacteroidota</taxon>
        <taxon>Flavobacteriia</taxon>
        <taxon>Flavobacteriales</taxon>
        <taxon>Flavobacteriaceae</taxon>
        <taxon>Flavobacterium</taxon>
    </lineage>
</organism>
<evidence type="ECO:0000313" key="11">
    <source>
        <dbReference type="EMBL" id="OYQ36764.1"/>
    </source>
</evidence>
<feature type="transmembrane region" description="Helical" evidence="9">
    <location>
        <begin position="99"/>
        <end position="122"/>
    </location>
</feature>
<keyword evidence="8 9" id="KW-0472">Membrane</keyword>
<evidence type="ECO:0000256" key="6">
    <source>
        <dbReference type="ARBA" id="ARBA00022989"/>
    </source>
</evidence>
<dbReference type="EMBL" id="NOXV01000266">
    <property type="protein sequence ID" value="OYQ36764.1"/>
    <property type="molecule type" value="Genomic_DNA"/>
</dbReference>
<evidence type="ECO:0000256" key="7">
    <source>
        <dbReference type="ARBA" id="ARBA00023065"/>
    </source>
</evidence>
<dbReference type="GO" id="GO:0015297">
    <property type="term" value="F:antiporter activity"/>
    <property type="evidence" value="ECO:0007669"/>
    <property type="project" value="UniProtKB-KW"/>
</dbReference>
<feature type="transmembrane region" description="Helical" evidence="9">
    <location>
        <begin position="13"/>
        <end position="33"/>
    </location>
</feature>
<keyword evidence="6 9" id="KW-1133">Transmembrane helix</keyword>
<reference evidence="11 12" key="1">
    <citation type="submission" date="2017-07" db="EMBL/GenBank/DDBJ databases">
        <title>Flavobacterium cyanobacteriorum sp. nov., isolated from cyanobacterial aggregates in a eutrophic lake.</title>
        <authorList>
            <person name="Cai H."/>
        </authorList>
    </citation>
    <scope>NUCLEOTIDE SEQUENCE [LARGE SCALE GENOMIC DNA]</scope>
    <source>
        <strain evidence="11 12">TH021</strain>
    </source>
</reference>
<keyword evidence="4" id="KW-1003">Cell membrane</keyword>
<dbReference type="OrthoDB" id="9810860at2"/>
<gene>
    <name evidence="11" type="ORF">CHU92_09210</name>
</gene>
<proteinExistence type="predicted"/>
<protein>
    <recommendedName>
        <fullName evidence="10">Cation/H+ exchanger transmembrane domain-containing protein</fullName>
    </recommendedName>
</protein>
<feature type="transmembrane region" description="Helical" evidence="9">
    <location>
        <begin position="258"/>
        <end position="276"/>
    </location>
</feature>
<evidence type="ECO:0000256" key="8">
    <source>
        <dbReference type="ARBA" id="ARBA00023136"/>
    </source>
</evidence>
<evidence type="ECO:0000256" key="5">
    <source>
        <dbReference type="ARBA" id="ARBA00022692"/>
    </source>
</evidence>
<comment type="caution">
    <text evidence="11">The sequence shown here is derived from an EMBL/GenBank/DDBJ whole genome shotgun (WGS) entry which is preliminary data.</text>
</comment>
<feature type="transmembrane region" description="Helical" evidence="9">
    <location>
        <begin position="321"/>
        <end position="341"/>
    </location>
</feature>
<dbReference type="InterPro" id="IPR038770">
    <property type="entry name" value="Na+/solute_symporter_sf"/>
</dbReference>
<feature type="transmembrane region" description="Helical" evidence="9">
    <location>
        <begin position="40"/>
        <end position="59"/>
    </location>
</feature>
<keyword evidence="3" id="KW-0050">Antiport</keyword>
<dbReference type="GO" id="GO:0005886">
    <property type="term" value="C:plasma membrane"/>
    <property type="evidence" value="ECO:0007669"/>
    <property type="project" value="UniProtKB-SubCell"/>
</dbReference>
<keyword evidence="5 9" id="KW-0812">Transmembrane</keyword>
<evidence type="ECO:0000259" key="10">
    <source>
        <dbReference type="Pfam" id="PF00999"/>
    </source>
</evidence>
<dbReference type="InterPro" id="IPR006153">
    <property type="entry name" value="Cation/H_exchanger_TM"/>
</dbReference>
<keyword evidence="7" id="KW-0406">Ion transport</keyword>